<sequence>MKNIPTKDILLFRSCLVSVEYPGVEASTKFVFDKLGIDYEISPKQTCCTGLGHYSDVFSQIDTTAIGARNFRIAREIGRPNLVMMCATCYAINKKSVKLLNRKDELRNQINQLFEENGLSHLKYEKDDLNPTENIFHVVDILYAKKDEIKDHIKYDLSGYKIATHHGCHYCKVHYEDTIGGVRDPNIIDELIAECGCETIGWYDHKRATCGTGFRQRYSNPELSFTATADKMNAICDEDVDILVHLCPNCHIQFDRYQHLIAEREGRNFKAIHLNVAQFIALAMGGDLDKVIGAKAHTVPIDSIIKDLKEVANER</sequence>
<dbReference type="Pfam" id="PF02754">
    <property type="entry name" value="CCG"/>
    <property type="match status" value="2"/>
</dbReference>
<name>A0A8T3V8P5_9EURY</name>
<evidence type="ECO:0000313" key="4">
    <source>
        <dbReference type="Proteomes" id="UP000783037"/>
    </source>
</evidence>
<dbReference type="PANTHER" id="PTHR42947">
    <property type="entry name" value="COB--COM HETERODISULFIDE REDUCTASE SUBUNIT B 1"/>
    <property type="match status" value="1"/>
</dbReference>
<organism evidence="3 4">
    <name type="scientific">Methanobrevibacter thaueri</name>
    <dbReference type="NCBI Taxonomy" id="190975"/>
    <lineage>
        <taxon>Archaea</taxon>
        <taxon>Methanobacteriati</taxon>
        <taxon>Methanobacteriota</taxon>
        <taxon>Methanomada group</taxon>
        <taxon>Methanobacteria</taxon>
        <taxon>Methanobacteriales</taxon>
        <taxon>Methanobacteriaceae</taxon>
        <taxon>Methanobrevibacter</taxon>
    </lineage>
</organism>
<evidence type="ECO:0000259" key="2">
    <source>
        <dbReference type="Pfam" id="PF02754"/>
    </source>
</evidence>
<protein>
    <submittedName>
        <fullName evidence="3">Heterodisulfide reductase subunit B</fullName>
    </submittedName>
</protein>
<gene>
    <name evidence="3" type="ORF">E7Z79_02225</name>
</gene>
<dbReference type="AlphaFoldDB" id="A0A8T3V8P5"/>
<dbReference type="RefSeq" id="WP_303738353.1">
    <property type="nucleotide sequence ID" value="NZ_SUTK01000006.1"/>
</dbReference>
<dbReference type="NCBIfam" id="NF041780">
    <property type="entry name" value="hetero_SS_HdrB"/>
    <property type="match status" value="1"/>
</dbReference>
<evidence type="ECO:0000256" key="1">
    <source>
        <dbReference type="ARBA" id="ARBA00023002"/>
    </source>
</evidence>
<feature type="domain" description="Cysteine-rich" evidence="2">
    <location>
        <begin position="162"/>
        <end position="255"/>
    </location>
</feature>
<dbReference type="PANTHER" id="PTHR42947:SF1">
    <property type="entry name" value="COB--COM HETERODISULFIDE REDUCTASE SUBUNIT B 1"/>
    <property type="match status" value="1"/>
</dbReference>
<accession>A0A8T3V8P5</accession>
<evidence type="ECO:0000313" key="3">
    <source>
        <dbReference type="EMBL" id="MBE6501240.1"/>
    </source>
</evidence>
<dbReference type="Proteomes" id="UP000783037">
    <property type="component" value="Unassembled WGS sequence"/>
</dbReference>
<comment type="caution">
    <text evidence="3">The sequence shown here is derived from an EMBL/GenBank/DDBJ whole genome shotgun (WGS) entry which is preliminary data.</text>
</comment>
<dbReference type="Gene3D" id="3.40.50.11810">
    <property type="match status" value="1"/>
</dbReference>
<dbReference type="EMBL" id="SUTK01000006">
    <property type="protein sequence ID" value="MBE6501240.1"/>
    <property type="molecule type" value="Genomic_DNA"/>
</dbReference>
<dbReference type="InterPro" id="IPR053571">
    <property type="entry name" value="HdrB"/>
</dbReference>
<dbReference type="Gene3D" id="1.20.1050.140">
    <property type="match status" value="1"/>
</dbReference>
<proteinExistence type="predicted"/>
<dbReference type="GO" id="GO:0016491">
    <property type="term" value="F:oxidoreductase activity"/>
    <property type="evidence" value="ECO:0007669"/>
    <property type="project" value="UniProtKB-KW"/>
</dbReference>
<dbReference type="InterPro" id="IPR051278">
    <property type="entry name" value="HdrB/HdrD_reductase"/>
</dbReference>
<feature type="domain" description="Cysteine-rich" evidence="2">
    <location>
        <begin position="10"/>
        <end position="91"/>
    </location>
</feature>
<keyword evidence="1" id="KW-0560">Oxidoreductase</keyword>
<dbReference type="InterPro" id="IPR004017">
    <property type="entry name" value="Cys_rich_dom"/>
</dbReference>
<reference evidence="3" key="1">
    <citation type="submission" date="2019-04" db="EMBL/GenBank/DDBJ databases">
        <title>Evolution of Biomass-Degrading Anaerobic Consortia Revealed by Metagenomics.</title>
        <authorList>
            <person name="Peng X."/>
        </authorList>
    </citation>
    <scope>NUCLEOTIDE SEQUENCE</scope>
    <source>
        <strain evidence="3">SIG18</strain>
    </source>
</reference>